<sequence>MLSMQSTSGEPNDAAESGGATAMTLSDVPADVIQAHILTRLDGPTLASAATTCTGLRALASHPLLWARACHATWPSTLSPRVRHVISAFPNGGARSFFADAFPSPSSSAGKLPPPGPDGAPPRLLSAVDLFLGPCVVFSEVAETETVSGWFLCSPFRIDMVEEKDAVRVGVTCEAVEEVRLRWVVVDPAGGRAADVSSGRAVEVRRHWLSGEVEARFATAVGEAACLAVVRWGPEMESIREVSLQMEGVDGVRMNGRDSLVILQSVLLGERQGKTEGGAGYRQFLKMKKERIEGKLRAEGILDMLSLAFAFFAMLLASLLLFSKSN</sequence>
<comment type="caution">
    <text evidence="3">The sequence shown here is derived from an EMBL/GenBank/DDBJ whole genome shotgun (WGS) entry which is preliminary data.</text>
</comment>
<dbReference type="Gene3D" id="1.20.1280.50">
    <property type="match status" value="1"/>
</dbReference>
<evidence type="ECO:0000313" key="4">
    <source>
        <dbReference type="Proteomes" id="UP001603857"/>
    </source>
</evidence>
<dbReference type="Proteomes" id="UP001603857">
    <property type="component" value="Unassembled WGS sequence"/>
</dbReference>
<dbReference type="InterPro" id="IPR036047">
    <property type="entry name" value="F-box-like_dom_sf"/>
</dbReference>
<dbReference type="SUPFAM" id="SSF81383">
    <property type="entry name" value="F-box domain"/>
    <property type="match status" value="1"/>
</dbReference>
<evidence type="ECO:0000313" key="3">
    <source>
        <dbReference type="EMBL" id="KAL2323048.1"/>
    </source>
</evidence>
<name>A0ABD1LHX2_9FABA</name>
<dbReference type="InterPro" id="IPR001810">
    <property type="entry name" value="F-box_dom"/>
</dbReference>
<proteinExistence type="predicted"/>
<organism evidence="3 4">
    <name type="scientific">Flemingia macrophylla</name>
    <dbReference type="NCBI Taxonomy" id="520843"/>
    <lineage>
        <taxon>Eukaryota</taxon>
        <taxon>Viridiplantae</taxon>
        <taxon>Streptophyta</taxon>
        <taxon>Embryophyta</taxon>
        <taxon>Tracheophyta</taxon>
        <taxon>Spermatophyta</taxon>
        <taxon>Magnoliopsida</taxon>
        <taxon>eudicotyledons</taxon>
        <taxon>Gunneridae</taxon>
        <taxon>Pentapetalae</taxon>
        <taxon>rosids</taxon>
        <taxon>fabids</taxon>
        <taxon>Fabales</taxon>
        <taxon>Fabaceae</taxon>
        <taxon>Papilionoideae</taxon>
        <taxon>50 kb inversion clade</taxon>
        <taxon>NPAAA clade</taxon>
        <taxon>indigoferoid/millettioid clade</taxon>
        <taxon>Phaseoleae</taxon>
        <taxon>Flemingia</taxon>
    </lineage>
</organism>
<evidence type="ECO:0000256" key="1">
    <source>
        <dbReference type="SAM" id="Phobius"/>
    </source>
</evidence>
<dbReference type="EMBL" id="JBGMDY010000009">
    <property type="protein sequence ID" value="KAL2323048.1"/>
    <property type="molecule type" value="Genomic_DNA"/>
</dbReference>
<evidence type="ECO:0000259" key="2">
    <source>
        <dbReference type="Pfam" id="PF12937"/>
    </source>
</evidence>
<dbReference type="AlphaFoldDB" id="A0ABD1LHX2"/>
<dbReference type="InterPro" id="IPR045283">
    <property type="entry name" value="AT3G44326-like"/>
</dbReference>
<gene>
    <name evidence="3" type="ORF">Fmac_027427</name>
</gene>
<dbReference type="PANTHER" id="PTHR33736:SF13">
    <property type="entry name" value="OS11G0155100 PROTEIN"/>
    <property type="match status" value="1"/>
</dbReference>
<feature type="transmembrane region" description="Helical" evidence="1">
    <location>
        <begin position="301"/>
        <end position="322"/>
    </location>
</feature>
<accession>A0ABD1LHX2</accession>
<feature type="domain" description="F-box" evidence="2">
    <location>
        <begin position="33"/>
        <end position="70"/>
    </location>
</feature>
<dbReference type="Pfam" id="PF12937">
    <property type="entry name" value="F-box-like"/>
    <property type="match status" value="1"/>
</dbReference>
<keyword evidence="1" id="KW-0812">Transmembrane</keyword>
<dbReference type="PANTHER" id="PTHR33736">
    <property type="entry name" value="F-BOX PROTEIN-RELATED"/>
    <property type="match status" value="1"/>
</dbReference>
<keyword evidence="1" id="KW-0472">Membrane</keyword>
<keyword evidence="4" id="KW-1185">Reference proteome</keyword>
<keyword evidence="1" id="KW-1133">Transmembrane helix</keyword>
<reference evidence="3 4" key="1">
    <citation type="submission" date="2024-08" db="EMBL/GenBank/DDBJ databases">
        <title>Insights into the chromosomal genome structure of Flemingia macrophylla.</title>
        <authorList>
            <person name="Ding Y."/>
            <person name="Zhao Y."/>
            <person name="Bi W."/>
            <person name="Wu M."/>
            <person name="Zhao G."/>
            <person name="Gong Y."/>
            <person name="Li W."/>
            <person name="Zhang P."/>
        </authorList>
    </citation>
    <scope>NUCLEOTIDE SEQUENCE [LARGE SCALE GENOMIC DNA]</scope>
    <source>
        <strain evidence="3">DYQJB</strain>
        <tissue evidence="3">Leaf</tissue>
    </source>
</reference>
<protein>
    <recommendedName>
        <fullName evidence="2">F-box domain-containing protein</fullName>
    </recommendedName>
</protein>